<dbReference type="Proteomes" id="UP000277204">
    <property type="component" value="Unassembled WGS sequence"/>
</dbReference>
<accession>A0A183NCV8</accession>
<proteinExistence type="predicted"/>
<feature type="compositionally biased region" description="Basic and acidic residues" evidence="1">
    <location>
        <begin position="7"/>
        <end position="18"/>
    </location>
</feature>
<dbReference type="EMBL" id="UZAI01022734">
    <property type="protein sequence ID" value="VDP58482.1"/>
    <property type="molecule type" value="Genomic_DNA"/>
</dbReference>
<feature type="region of interest" description="Disordered" evidence="1">
    <location>
        <begin position="1"/>
        <end position="20"/>
    </location>
</feature>
<keyword evidence="3" id="KW-1185">Reference proteome</keyword>
<gene>
    <name evidence="2" type="ORF">SMRZ_LOCUS26133</name>
</gene>
<evidence type="ECO:0000313" key="2">
    <source>
        <dbReference type="EMBL" id="VDP58482.1"/>
    </source>
</evidence>
<protein>
    <submittedName>
        <fullName evidence="2">Uncharacterized protein</fullName>
    </submittedName>
</protein>
<evidence type="ECO:0000313" key="3">
    <source>
        <dbReference type="Proteomes" id="UP000277204"/>
    </source>
</evidence>
<reference evidence="2 3" key="1">
    <citation type="submission" date="2018-11" db="EMBL/GenBank/DDBJ databases">
        <authorList>
            <consortium name="Pathogen Informatics"/>
        </authorList>
    </citation>
    <scope>NUCLEOTIDE SEQUENCE [LARGE SCALE GENOMIC DNA]</scope>
    <source>
        <strain evidence="2 3">Zambia</strain>
    </source>
</reference>
<organism evidence="2 3">
    <name type="scientific">Schistosoma margrebowiei</name>
    <dbReference type="NCBI Taxonomy" id="48269"/>
    <lineage>
        <taxon>Eukaryota</taxon>
        <taxon>Metazoa</taxon>
        <taxon>Spiralia</taxon>
        <taxon>Lophotrochozoa</taxon>
        <taxon>Platyhelminthes</taxon>
        <taxon>Trematoda</taxon>
        <taxon>Digenea</taxon>
        <taxon>Strigeidida</taxon>
        <taxon>Schistosomatoidea</taxon>
        <taxon>Schistosomatidae</taxon>
        <taxon>Schistosoma</taxon>
    </lineage>
</organism>
<evidence type="ECO:0000256" key="1">
    <source>
        <dbReference type="SAM" id="MobiDB-lite"/>
    </source>
</evidence>
<dbReference type="AlphaFoldDB" id="A0A183NCV8"/>
<name>A0A183NCV8_9TREM</name>
<sequence length="86" mass="9930">MMSFRRTMNDPRPNDPAKRTKLHQNHLPELLIFYNSSHEFLTSSNSEETVSVIRDQLSDPVMSISETYHVMGSNPIIHETHCTICD</sequence>